<evidence type="ECO:0000313" key="3">
    <source>
        <dbReference type="Proteomes" id="UP000030302"/>
    </source>
</evidence>
<dbReference type="EMBL" id="CP009962">
    <property type="protein sequence ID" value="AIY40667.1"/>
    <property type="molecule type" value="Genomic_DNA"/>
</dbReference>
<evidence type="ECO:0000313" key="2">
    <source>
        <dbReference type="EMBL" id="AIY40667.1"/>
    </source>
</evidence>
<gene>
    <name evidence="2" type="ORF">LT85_1509</name>
</gene>
<dbReference type="HOGENOM" id="CLU_1692482_0_0_4"/>
<sequence length="155" mass="17187">MAGIFGRAALAAEKPADIGGPIHFNLAGGNMGFNSLSAAERSELVALPAEQSQPQRARRDWNRGKERNCEALEQQYKGVVYREPIIVPDFYPNADLSRTYPGEPYRDPNGPRPGVRNPDSIQRDSSLLDFFLGSNHAPPSERERLRTRYSSACAK</sequence>
<dbReference type="STRING" id="279058.LT85_1509"/>
<keyword evidence="3" id="KW-1185">Reference proteome</keyword>
<dbReference type="KEGG" id="care:LT85_1509"/>
<dbReference type="AlphaFoldDB" id="A0A0A1FCV0"/>
<proteinExistence type="predicted"/>
<dbReference type="Proteomes" id="UP000030302">
    <property type="component" value="Chromosome"/>
</dbReference>
<protein>
    <submittedName>
        <fullName evidence="2">Uncharacterized protein</fullName>
    </submittedName>
</protein>
<organism evidence="2 3">
    <name type="scientific">Collimonas arenae</name>
    <dbReference type="NCBI Taxonomy" id="279058"/>
    <lineage>
        <taxon>Bacteria</taxon>
        <taxon>Pseudomonadati</taxon>
        <taxon>Pseudomonadota</taxon>
        <taxon>Betaproteobacteria</taxon>
        <taxon>Burkholderiales</taxon>
        <taxon>Oxalobacteraceae</taxon>
        <taxon>Collimonas</taxon>
    </lineage>
</organism>
<name>A0A0A1FCV0_9BURK</name>
<reference evidence="3" key="1">
    <citation type="journal article" date="2014" name="Soil Biol. Biochem.">
        <title>Structure and function of bacterial communities in ageing soils: Insights from the Mendocino ecological staircase.</title>
        <authorList>
            <person name="Uroz S."/>
            <person name="Tech J.J."/>
            <person name="Sawaya N.A."/>
            <person name="Frey-Klett P."/>
            <person name="Leveau J.H.J."/>
        </authorList>
    </citation>
    <scope>NUCLEOTIDE SEQUENCE [LARGE SCALE GENOMIC DNA]</scope>
    <source>
        <strain evidence="3">Cal35</strain>
    </source>
</reference>
<accession>A0A0A1FCV0</accession>
<evidence type="ECO:0000256" key="1">
    <source>
        <dbReference type="SAM" id="MobiDB-lite"/>
    </source>
</evidence>
<feature type="region of interest" description="Disordered" evidence="1">
    <location>
        <begin position="97"/>
        <end position="155"/>
    </location>
</feature>